<evidence type="ECO:0000256" key="1">
    <source>
        <dbReference type="SAM" id="MobiDB-lite"/>
    </source>
</evidence>
<comment type="caution">
    <text evidence="2">The sequence shown here is derived from an EMBL/GenBank/DDBJ whole genome shotgun (WGS) entry which is preliminary data.</text>
</comment>
<name>L9XIL3_9EURY</name>
<keyword evidence="3" id="KW-1185">Reference proteome</keyword>
<feature type="region of interest" description="Disordered" evidence="1">
    <location>
        <begin position="237"/>
        <end position="263"/>
    </location>
</feature>
<protein>
    <submittedName>
        <fullName evidence="2">Uncharacterized protein</fullName>
    </submittedName>
</protein>
<evidence type="ECO:0000313" key="3">
    <source>
        <dbReference type="Proteomes" id="UP000011602"/>
    </source>
</evidence>
<proteinExistence type="predicted"/>
<organism evidence="2 3">
    <name type="scientific">Natronolimnohabitans innermongolicus JCM 12255</name>
    <dbReference type="NCBI Taxonomy" id="1227499"/>
    <lineage>
        <taxon>Archaea</taxon>
        <taxon>Methanobacteriati</taxon>
        <taxon>Methanobacteriota</taxon>
        <taxon>Stenosarchaea group</taxon>
        <taxon>Halobacteria</taxon>
        <taxon>Halobacteriales</taxon>
        <taxon>Natrialbaceae</taxon>
        <taxon>Natronolimnohabitans</taxon>
    </lineage>
</organism>
<dbReference type="EMBL" id="AOHZ01000011">
    <property type="protein sequence ID" value="ELY61579.1"/>
    <property type="molecule type" value="Genomic_DNA"/>
</dbReference>
<sequence length="263" mass="28484">MSAVAKIETESAEAETARKFLNEPPVQHFIESYDFLDRESFSLEEATVAHASLGDREERLVLIPYQTSEAEEAELSILGDSYVTAAHQSKNSDGSTDVTYYFPPTKDGEEVSFETTVRDDDIPNGVATQSMDITPTSPLICPSGFVNLSCVYDWVESNEEVSRSCSLFVTSAPAAKTKVGAIPVIGAGIWCAWDIAHEDIDPQGCDLCTSDLDEATGAIPVEPEWYEDQLDVEFERPSADDLPSLPSCGSVPGLDSCPSLPSL</sequence>
<reference evidence="2 3" key="1">
    <citation type="journal article" date="2014" name="PLoS Genet.">
        <title>Phylogenetically driven sequencing of extremely halophilic archaea reveals strategies for static and dynamic osmo-response.</title>
        <authorList>
            <person name="Becker E.A."/>
            <person name="Seitzer P.M."/>
            <person name="Tritt A."/>
            <person name="Larsen D."/>
            <person name="Krusor M."/>
            <person name="Yao A.I."/>
            <person name="Wu D."/>
            <person name="Madern D."/>
            <person name="Eisen J.A."/>
            <person name="Darling A.E."/>
            <person name="Facciotti M.T."/>
        </authorList>
    </citation>
    <scope>NUCLEOTIDE SEQUENCE [LARGE SCALE GENOMIC DNA]</scope>
    <source>
        <strain evidence="2 3">JCM 12255</strain>
    </source>
</reference>
<dbReference type="Proteomes" id="UP000011602">
    <property type="component" value="Unassembled WGS sequence"/>
</dbReference>
<dbReference type="RefSeq" id="WP_007257692.1">
    <property type="nucleotide sequence ID" value="NZ_AOHZ01000011.1"/>
</dbReference>
<dbReference type="AlphaFoldDB" id="L9XIL3"/>
<gene>
    <name evidence="2" type="ORF">C493_01906</name>
</gene>
<evidence type="ECO:0000313" key="2">
    <source>
        <dbReference type="EMBL" id="ELY61579.1"/>
    </source>
</evidence>
<accession>L9XIL3</accession>